<protein>
    <submittedName>
        <fullName evidence="1">Uncharacterized protein</fullName>
    </submittedName>
</protein>
<proteinExistence type="predicted"/>
<comment type="caution">
    <text evidence="1">The sequence shown here is derived from an EMBL/GenBank/DDBJ whole genome shotgun (WGS) entry which is preliminary data.</text>
</comment>
<dbReference type="Proteomes" id="UP001280581">
    <property type="component" value="Unassembled WGS sequence"/>
</dbReference>
<organism evidence="1 2">
    <name type="scientific">Pseudopithomyces chartarum</name>
    <dbReference type="NCBI Taxonomy" id="1892770"/>
    <lineage>
        <taxon>Eukaryota</taxon>
        <taxon>Fungi</taxon>
        <taxon>Dikarya</taxon>
        <taxon>Ascomycota</taxon>
        <taxon>Pezizomycotina</taxon>
        <taxon>Dothideomycetes</taxon>
        <taxon>Pleosporomycetidae</taxon>
        <taxon>Pleosporales</taxon>
        <taxon>Massarineae</taxon>
        <taxon>Didymosphaeriaceae</taxon>
        <taxon>Pseudopithomyces</taxon>
    </lineage>
</organism>
<gene>
    <name evidence="1" type="ORF">GRF29_213g1253315</name>
</gene>
<dbReference type="EMBL" id="WVTA01000017">
    <property type="protein sequence ID" value="KAK3201151.1"/>
    <property type="molecule type" value="Genomic_DNA"/>
</dbReference>
<evidence type="ECO:0000313" key="2">
    <source>
        <dbReference type="Proteomes" id="UP001280581"/>
    </source>
</evidence>
<sequence>MSFGFAIGDFIATGELCWRLYREVYEVAKGAPAEVQALHRELSDMSNVIKALVEDVKQPGSAIAEAGADRVSLANSVMDRTKEILQGLEELLKNYDILKVPRNGTQKRMFVKRMWSSMKYSSSVGKINELRSKLVYQNGLITLLLLAGNNSSLERIRSQHDELLKRVEEIKAYIQTPPTVLNPPLITASLDNDSQFQLTKAFMKSAEAQGRSWTSIGIDDWVQVGKWWLMKSQLHLYSSKEDTPESSQAYADLLKASWILSDIIAAHPQMSFITNGVQQLEIQRLGNVLVAEHKKMNHHLTVKPQIKWVMDSDLNIWSPNSMTMLVPRLGEAGVEDSFSWQTDSGEIIYQRFGMYCLPSERTQKECIIVIEAGLDAKSLNVIAQTSRGQEALRLNVLEKTAARLFWLLLQCIPSFRKDFPDSPFDIKSLRAGCLLQYTYFFLFKSGPRNLNPEEDLDYLIGNQRQPQLEENLSHIWNLAIHASTLHQCHPKSPIALELSQSRESLLSLVFWVSPTADCALQILDYLVPPSTTLREQYVAESIRIALYRWQHVFSRKVLEHFGYLPKFIDTVPGEATDVLVNIVLQHISALIERIGIDAIFSLALSQRHAGLLEEVLMLNDGVFPWNLRDFLHEIVRRKDAILCNTLSQFKAHIEDSLELTDVVQLTEVFNDAVVLRFHEGMRLILDNYQGRTRLDCTIPALLTFDYETVHLLKVYGCLEPNLDPLLDCFVVAEDCIDMSTRTLNGRTLVHDDAILKWYMDVQSDPETGRKLGPCHFPLYMAVFLAFDIGVISDLISAGGLLMCRKFFNEPRLYPIILHHVSTCMTVEKARKAFTGTLEYIRRLYVLSILTIAVIRSADTSRPQDTDNVLRSWHAVATLLNFTRNLIGSAKETEIPRTINLVMGDTVSAQTADFTSVNMPKSLQTQESWTMWRQQVQNVLTRGLEDQVLAFEKEEELPQSQSVNEPSYAIENAFWIGGCLHQIDDNWNILRIGGSRILLIRSLEGCFVIHYLFSVTSQDS</sequence>
<accession>A0AAN6LSA9</accession>
<reference evidence="1 2" key="1">
    <citation type="submission" date="2021-02" db="EMBL/GenBank/DDBJ databases">
        <title>Genome assembly of Pseudopithomyces chartarum.</title>
        <authorList>
            <person name="Jauregui R."/>
            <person name="Singh J."/>
            <person name="Voisey C."/>
        </authorList>
    </citation>
    <scope>NUCLEOTIDE SEQUENCE [LARGE SCALE GENOMIC DNA]</scope>
    <source>
        <strain evidence="1 2">AGR01</strain>
    </source>
</reference>
<keyword evidence="2" id="KW-1185">Reference proteome</keyword>
<evidence type="ECO:0000313" key="1">
    <source>
        <dbReference type="EMBL" id="KAK3201151.1"/>
    </source>
</evidence>
<dbReference type="AlphaFoldDB" id="A0AAN6LSA9"/>
<name>A0AAN6LSA9_9PLEO</name>